<dbReference type="NCBIfam" id="NF009432">
    <property type="entry name" value="PRK12791.1"/>
    <property type="match status" value="1"/>
</dbReference>
<sequence length="131" mass="14571">MPLRVELKPFERIVIGDSVIINSNTRARFIVEGDVPILRERDTVSAETADTPAKRLYHCVQTMYLKNDAIRYRASYLACMNELRESVPDAAALAETVDRHVAAGALYKALKAIRMLIQCESPAIAPVEVSP</sequence>
<dbReference type="RefSeq" id="WP_172243424.1">
    <property type="nucleotide sequence ID" value="NZ_JABFDP010000051.1"/>
</dbReference>
<name>A0ABS5G137_9BRAD</name>
<keyword evidence="4" id="KW-0282">Flagellum</keyword>
<dbReference type="EMBL" id="JAFCLK010000003">
    <property type="protein sequence ID" value="MBR1135032.1"/>
    <property type="molecule type" value="Genomic_DNA"/>
</dbReference>
<reference evidence="5" key="1">
    <citation type="journal article" date="2021" name="ISME J.">
        <title>Evolutionary origin and ecological implication of a unique nif island in free-living Bradyrhizobium lineages.</title>
        <authorList>
            <person name="Tao J."/>
        </authorList>
    </citation>
    <scope>NUCLEOTIDE SEQUENCE [LARGE SCALE GENOMIC DNA]</scope>
    <source>
        <strain evidence="5">SZCCT0094</strain>
    </source>
</reference>
<keyword evidence="5" id="KW-1185">Reference proteome</keyword>
<comment type="caution">
    <text evidence="4">The sequence shown here is derived from an EMBL/GenBank/DDBJ whole genome shotgun (WGS) entry which is preliminary data.</text>
</comment>
<keyword evidence="1" id="KW-0678">Repressor</keyword>
<evidence type="ECO:0000256" key="3">
    <source>
        <dbReference type="ARBA" id="ARBA00022884"/>
    </source>
</evidence>
<keyword evidence="2" id="KW-1005">Bacterial flagellum biogenesis</keyword>
<evidence type="ECO:0000313" key="4">
    <source>
        <dbReference type="EMBL" id="MBR1135032.1"/>
    </source>
</evidence>
<protein>
    <submittedName>
        <fullName evidence="4">Flagellar biosynthesis repressor FlbT</fullName>
    </submittedName>
</protein>
<accession>A0ABS5G137</accession>
<gene>
    <name evidence="4" type="primary">flbT</name>
    <name evidence="4" type="ORF">JQ619_04570</name>
</gene>
<dbReference type="InterPro" id="IPR009967">
    <property type="entry name" value="Flagellum_FlbT"/>
</dbReference>
<keyword evidence="4" id="KW-0966">Cell projection</keyword>
<dbReference type="Proteomes" id="UP001314635">
    <property type="component" value="Unassembled WGS sequence"/>
</dbReference>
<evidence type="ECO:0000256" key="2">
    <source>
        <dbReference type="ARBA" id="ARBA00022795"/>
    </source>
</evidence>
<evidence type="ECO:0000313" key="5">
    <source>
        <dbReference type="Proteomes" id="UP001314635"/>
    </source>
</evidence>
<evidence type="ECO:0000256" key="1">
    <source>
        <dbReference type="ARBA" id="ARBA00022491"/>
    </source>
</evidence>
<proteinExistence type="predicted"/>
<keyword evidence="4" id="KW-0969">Cilium</keyword>
<organism evidence="4 5">
    <name type="scientific">Bradyrhizobium denitrificans</name>
    <dbReference type="NCBI Taxonomy" id="2734912"/>
    <lineage>
        <taxon>Bacteria</taxon>
        <taxon>Pseudomonadati</taxon>
        <taxon>Pseudomonadota</taxon>
        <taxon>Alphaproteobacteria</taxon>
        <taxon>Hyphomicrobiales</taxon>
        <taxon>Nitrobacteraceae</taxon>
        <taxon>Bradyrhizobium</taxon>
    </lineage>
</organism>
<keyword evidence="3" id="KW-0694">RNA-binding</keyword>
<dbReference type="Pfam" id="PF07378">
    <property type="entry name" value="FlbT"/>
    <property type="match status" value="1"/>
</dbReference>